<dbReference type="Proteomes" id="UP001374893">
    <property type="component" value="Chromosome"/>
</dbReference>
<evidence type="ECO:0000313" key="6">
    <source>
        <dbReference type="EMBL" id="BCX47548.1"/>
    </source>
</evidence>
<evidence type="ECO:0000256" key="4">
    <source>
        <dbReference type="PROSITE-ProRule" id="PRU00433"/>
    </source>
</evidence>
<dbReference type="PROSITE" id="PS51007">
    <property type="entry name" value="CYTC"/>
    <property type="match status" value="1"/>
</dbReference>
<keyword evidence="3 4" id="KW-0408">Iron</keyword>
<gene>
    <name evidence="6" type="ORF">HAHE_14560</name>
</gene>
<evidence type="ECO:0000256" key="1">
    <source>
        <dbReference type="ARBA" id="ARBA00022617"/>
    </source>
</evidence>
<dbReference type="EMBL" id="AP024702">
    <property type="protein sequence ID" value="BCX47548.1"/>
    <property type="molecule type" value="Genomic_DNA"/>
</dbReference>
<evidence type="ECO:0000259" key="5">
    <source>
        <dbReference type="PROSITE" id="PS51007"/>
    </source>
</evidence>
<keyword evidence="7" id="KW-1185">Reference proteome</keyword>
<dbReference type="InterPro" id="IPR009056">
    <property type="entry name" value="Cyt_c-like_dom"/>
</dbReference>
<evidence type="ECO:0000313" key="7">
    <source>
        <dbReference type="Proteomes" id="UP001374893"/>
    </source>
</evidence>
<dbReference type="PROSITE" id="PS51257">
    <property type="entry name" value="PROKAR_LIPOPROTEIN"/>
    <property type="match status" value="1"/>
</dbReference>
<dbReference type="Gene3D" id="1.10.760.10">
    <property type="entry name" value="Cytochrome c-like domain"/>
    <property type="match status" value="1"/>
</dbReference>
<feature type="domain" description="Cytochrome c" evidence="5">
    <location>
        <begin position="39"/>
        <end position="101"/>
    </location>
</feature>
<evidence type="ECO:0000256" key="2">
    <source>
        <dbReference type="ARBA" id="ARBA00022723"/>
    </source>
</evidence>
<sequence>MKKWLLLAMGAALAGCATEPKTAAVPSQEMSDMSGVSLEQLERGRHIYETDCSRCHVPMLPSEASEGDWHVVVPGMAWNAGISREDEDAVLAYILAAKQMP</sequence>
<dbReference type="InterPro" id="IPR036909">
    <property type="entry name" value="Cyt_c-like_dom_sf"/>
</dbReference>
<protein>
    <submittedName>
        <fullName evidence="6">Nitricoxide reductase, cytochrome c-containing subunit</fullName>
    </submittedName>
</protein>
<accession>A0ABM7RBX1</accession>
<keyword evidence="1 4" id="KW-0349">Heme</keyword>
<dbReference type="SUPFAM" id="SSF46626">
    <property type="entry name" value="Cytochrome c"/>
    <property type="match status" value="1"/>
</dbReference>
<proteinExistence type="predicted"/>
<organism evidence="6 7">
    <name type="scientific">Haloferula helveola</name>
    <dbReference type="NCBI Taxonomy" id="490095"/>
    <lineage>
        <taxon>Bacteria</taxon>
        <taxon>Pseudomonadati</taxon>
        <taxon>Verrucomicrobiota</taxon>
        <taxon>Verrucomicrobiia</taxon>
        <taxon>Verrucomicrobiales</taxon>
        <taxon>Verrucomicrobiaceae</taxon>
        <taxon>Haloferula</taxon>
    </lineage>
</organism>
<keyword evidence="2 4" id="KW-0479">Metal-binding</keyword>
<evidence type="ECO:0000256" key="3">
    <source>
        <dbReference type="ARBA" id="ARBA00023004"/>
    </source>
</evidence>
<dbReference type="RefSeq" id="WP_338689810.1">
    <property type="nucleotide sequence ID" value="NZ_AP024702.1"/>
</dbReference>
<name>A0ABM7RBX1_9BACT</name>
<reference evidence="6 7" key="1">
    <citation type="submission" date="2021-06" db="EMBL/GenBank/DDBJ databases">
        <title>Complete genome of Haloferula helveola possessing various polysaccharide degrading enzymes.</title>
        <authorList>
            <person name="Takami H."/>
            <person name="Huang C."/>
            <person name="Hamasaki K."/>
        </authorList>
    </citation>
    <scope>NUCLEOTIDE SEQUENCE [LARGE SCALE GENOMIC DNA]</scope>
    <source>
        <strain evidence="6 7">CN-1</strain>
    </source>
</reference>